<dbReference type="InterPro" id="IPR054351">
    <property type="entry name" value="NADH_UbQ_OxRdtase_ferredoxin"/>
</dbReference>
<dbReference type="Gene3D" id="3.40.228.10">
    <property type="entry name" value="Dimethylsulfoxide Reductase, domain 2"/>
    <property type="match status" value="1"/>
</dbReference>
<evidence type="ECO:0000256" key="6">
    <source>
        <dbReference type="ARBA" id="ARBA00022723"/>
    </source>
</evidence>
<keyword evidence="4" id="KW-0001">2Fe-2S</keyword>
<evidence type="ECO:0000256" key="5">
    <source>
        <dbReference type="ARBA" id="ARBA00022719"/>
    </source>
</evidence>
<dbReference type="GO" id="GO:0008137">
    <property type="term" value="F:NADH dehydrogenase (ubiquinone) activity"/>
    <property type="evidence" value="ECO:0007669"/>
    <property type="project" value="InterPro"/>
</dbReference>
<dbReference type="InterPro" id="IPR000283">
    <property type="entry name" value="NADH_UbQ_OxRdtase_75kDa_su_CS"/>
</dbReference>
<evidence type="ECO:0000256" key="1">
    <source>
        <dbReference type="ARBA" id="ARBA00001966"/>
    </source>
</evidence>
<feature type="domain" description="4Fe-4S Mo/W bis-MGD-type" evidence="13">
    <location>
        <begin position="230"/>
        <end position="286"/>
    </location>
</feature>
<evidence type="ECO:0000259" key="12">
    <source>
        <dbReference type="PROSITE" id="PS51085"/>
    </source>
</evidence>
<evidence type="ECO:0000313" key="15">
    <source>
        <dbReference type="EMBL" id="CAB4716770.1"/>
    </source>
</evidence>
<dbReference type="GO" id="GO:0003954">
    <property type="term" value="F:NADH dehydrogenase activity"/>
    <property type="evidence" value="ECO:0007669"/>
    <property type="project" value="TreeGrafter"/>
</dbReference>
<dbReference type="SUPFAM" id="SSF50692">
    <property type="entry name" value="ADC-like"/>
    <property type="match status" value="1"/>
</dbReference>
<dbReference type="GO" id="GO:0051539">
    <property type="term" value="F:4 iron, 4 sulfur cluster binding"/>
    <property type="evidence" value="ECO:0007669"/>
    <property type="project" value="UniProtKB-KW"/>
</dbReference>
<dbReference type="FunFam" id="3.30.70.20:FF:000016">
    <property type="entry name" value="NADH-quinone oxidoreductase"/>
    <property type="match status" value="1"/>
</dbReference>
<evidence type="ECO:0000256" key="3">
    <source>
        <dbReference type="ARBA" id="ARBA00022485"/>
    </source>
</evidence>
<dbReference type="PROSITE" id="PS00641">
    <property type="entry name" value="COMPLEX1_75K_1"/>
    <property type="match status" value="1"/>
</dbReference>
<dbReference type="AlphaFoldDB" id="A0A6J6QYP5"/>
<evidence type="ECO:0000256" key="10">
    <source>
        <dbReference type="ARBA" id="ARBA00023027"/>
    </source>
</evidence>
<dbReference type="GO" id="GO:0043546">
    <property type="term" value="F:molybdopterin cofactor binding"/>
    <property type="evidence" value="ECO:0007669"/>
    <property type="project" value="InterPro"/>
</dbReference>
<dbReference type="InterPro" id="IPR009010">
    <property type="entry name" value="Asp_de-COase-like_dom_sf"/>
</dbReference>
<dbReference type="PROSITE" id="PS00643">
    <property type="entry name" value="COMPLEX1_75K_3"/>
    <property type="match status" value="1"/>
</dbReference>
<dbReference type="InterPro" id="IPR001041">
    <property type="entry name" value="2Fe-2S_ferredoxin-type"/>
</dbReference>
<keyword evidence="5" id="KW-0874">Quinone</keyword>
<name>A0A6J6QYP5_9ZZZZ</name>
<feature type="domain" description="4Fe-4S His(Cys)3-ligated-type" evidence="14">
    <location>
        <begin position="92"/>
        <end position="131"/>
    </location>
</feature>
<proteinExistence type="inferred from homology"/>
<gene>
    <name evidence="15" type="ORF">UFOPK2662_00430</name>
</gene>
<dbReference type="SMART" id="SM00926">
    <property type="entry name" value="Molybdop_Fe4S4"/>
    <property type="match status" value="1"/>
</dbReference>
<evidence type="ECO:0000256" key="4">
    <source>
        <dbReference type="ARBA" id="ARBA00022714"/>
    </source>
</evidence>
<reference evidence="15" key="1">
    <citation type="submission" date="2020-05" db="EMBL/GenBank/DDBJ databases">
        <authorList>
            <person name="Chiriac C."/>
            <person name="Salcher M."/>
            <person name="Ghai R."/>
            <person name="Kavagutti S V."/>
        </authorList>
    </citation>
    <scope>NUCLEOTIDE SEQUENCE</scope>
</reference>
<dbReference type="InterPro" id="IPR036010">
    <property type="entry name" value="2Fe-2S_ferredoxin-like_sf"/>
</dbReference>
<feature type="domain" description="2Fe-2S ferredoxin-type" evidence="12">
    <location>
        <begin position="8"/>
        <end position="90"/>
    </location>
</feature>
<evidence type="ECO:0000256" key="9">
    <source>
        <dbReference type="ARBA" id="ARBA00023014"/>
    </source>
</evidence>
<dbReference type="PROSITE" id="PS51839">
    <property type="entry name" value="4FE4S_HC3"/>
    <property type="match status" value="1"/>
</dbReference>
<keyword evidence="9" id="KW-0411">Iron-sulfur</keyword>
<evidence type="ECO:0000259" key="14">
    <source>
        <dbReference type="PROSITE" id="PS51839"/>
    </source>
</evidence>
<dbReference type="Gene3D" id="3.10.20.740">
    <property type="match status" value="1"/>
</dbReference>
<dbReference type="Pfam" id="PF13510">
    <property type="entry name" value="Fer2_4"/>
    <property type="match status" value="1"/>
</dbReference>
<dbReference type="GO" id="GO:0042773">
    <property type="term" value="P:ATP synthesis coupled electron transport"/>
    <property type="evidence" value="ECO:0007669"/>
    <property type="project" value="InterPro"/>
</dbReference>
<dbReference type="InterPro" id="IPR010228">
    <property type="entry name" value="NADH_UbQ_OxRdtase_Gsu"/>
</dbReference>
<evidence type="ECO:0000256" key="8">
    <source>
        <dbReference type="ARBA" id="ARBA00023004"/>
    </source>
</evidence>
<comment type="cofactor">
    <cofactor evidence="1">
        <name>[4Fe-4S] cluster</name>
        <dbReference type="ChEBI" id="CHEBI:49883"/>
    </cofactor>
</comment>
<dbReference type="Pfam" id="PF22117">
    <property type="entry name" value="Fer4_Nqo3"/>
    <property type="match status" value="1"/>
</dbReference>
<comment type="cofactor">
    <cofactor evidence="11">
        <name>[2Fe-2S] cluster</name>
        <dbReference type="ChEBI" id="CHEBI:190135"/>
    </cofactor>
</comment>
<dbReference type="InterPro" id="IPR006656">
    <property type="entry name" value="Mopterin_OxRdtase"/>
</dbReference>
<accession>A0A6J6QYP5</accession>
<keyword evidence="7" id="KW-1278">Translocase</keyword>
<dbReference type="Gene3D" id="3.40.50.740">
    <property type="match status" value="2"/>
</dbReference>
<dbReference type="GO" id="GO:0016020">
    <property type="term" value="C:membrane"/>
    <property type="evidence" value="ECO:0007669"/>
    <property type="project" value="InterPro"/>
</dbReference>
<dbReference type="NCBIfam" id="NF005895">
    <property type="entry name" value="PRK07860.1"/>
    <property type="match status" value="1"/>
</dbReference>
<protein>
    <submittedName>
        <fullName evidence="15">Unannotated protein</fullName>
    </submittedName>
</protein>
<keyword evidence="3" id="KW-0004">4Fe-4S</keyword>
<dbReference type="GO" id="GO:0048038">
    <property type="term" value="F:quinone binding"/>
    <property type="evidence" value="ECO:0007669"/>
    <property type="project" value="UniProtKB-KW"/>
</dbReference>
<keyword evidence="6" id="KW-0479">Metal-binding</keyword>
<dbReference type="CDD" id="cd00207">
    <property type="entry name" value="fer2"/>
    <property type="match status" value="1"/>
</dbReference>
<dbReference type="Pfam" id="PF01568">
    <property type="entry name" value="Molydop_binding"/>
    <property type="match status" value="1"/>
</dbReference>
<evidence type="ECO:0000259" key="13">
    <source>
        <dbReference type="PROSITE" id="PS51669"/>
    </source>
</evidence>
<dbReference type="SUPFAM" id="SSF53706">
    <property type="entry name" value="Formate dehydrogenase/DMSO reductase, domains 1-3"/>
    <property type="match status" value="1"/>
</dbReference>
<dbReference type="InterPro" id="IPR019574">
    <property type="entry name" value="NADH_UbQ_OxRdtase_Gsu_4Fe4S-bd"/>
</dbReference>
<dbReference type="SUPFAM" id="SSF54292">
    <property type="entry name" value="2Fe-2S ferredoxin-like"/>
    <property type="match status" value="1"/>
</dbReference>
<evidence type="ECO:0000256" key="2">
    <source>
        <dbReference type="ARBA" id="ARBA00005404"/>
    </source>
</evidence>
<dbReference type="Pfam" id="PF04879">
    <property type="entry name" value="Molybdop_Fe4S4"/>
    <property type="match status" value="1"/>
</dbReference>
<keyword evidence="8" id="KW-0408">Iron</keyword>
<organism evidence="15">
    <name type="scientific">freshwater metagenome</name>
    <dbReference type="NCBI Taxonomy" id="449393"/>
    <lineage>
        <taxon>unclassified sequences</taxon>
        <taxon>metagenomes</taxon>
        <taxon>ecological metagenomes</taxon>
    </lineage>
</organism>
<keyword evidence="10" id="KW-0520">NAD</keyword>
<dbReference type="InterPro" id="IPR006963">
    <property type="entry name" value="Mopterin_OxRdtase_4Fe-4S_dom"/>
</dbReference>
<evidence type="ECO:0000256" key="11">
    <source>
        <dbReference type="ARBA" id="ARBA00034078"/>
    </source>
</evidence>
<dbReference type="Gene3D" id="2.40.40.20">
    <property type="match status" value="1"/>
</dbReference>
<dbReference type="InterPro" id="IPR006657">
    <property type="entry name" value="MoPterin_dinucl-bd_dom"/>
</dbReference>
<dbReference type="Gene3D" id="3.30.70.20">
    <property type="match status" value="1"/>
</dbReference>
<dbReference type="PANTHER" id="PTHR43105:SF12">
    <property type="entry name" value="NADH-QUINONE OXIDOREDUCTASE SUBUNIT G"/>
    <property type="match status" value="1"/>
</dbReference>
<dbReference type="FunFam" id="3.10.20.740:FF:000001">
    <property type="entry name" value="NADH-quinone oxidoreductase subunit G"/>
    <property type="match status" value="1"/>
</dbReference>
<dbReference type="Gene3D" id="2.20.25.90">
    <property type="entry name" value="ADC-like domains"/>
    <property type="match status" value="1"/>
</dbReference>
<comment type="similarity">
    <text evidence="2">Belongs to the complex I 75 kDa subunit family.</text>
</comment>
<dbReference type="EMBL" id="CAEZYI010000015">
    <property type="protein sequence ID" value="CAB4716770.1"/>
    <property type="molecule type" value="Genomic_DNA"/>
</dbReference>
<dbReference type="SUPFAM" id="SSF54862">
    <property type="entry name" value="4Fe-4S ferredoxins"/>
    <property type="match status" value="1"/>
</dbReference>
<sequence length="783" mass="83640">MTTAEIVDMITVVIDGFEVSVPKGTLVIRAAEQLGIQIPRFCDHPLLDPVGACRQCLVDIEINGRAFPKPQASCTIPVEPGMIVKTQLTSPVADKAQQGVMELLLINHPLDCPVCDKGGECPLQNQALSSGHSESRFQGVKRTFEKPINISSQVLLDRERCVLCARCTRFSEQIASDPFITLNERGALQQVGIYEKQPFTSYFSGNTVQICPVGALTGASYRFRARPFDLVSTPSACEHCASGCDMRTDVRRGKTLRRLAGEDASVNEEWNCDKGRWAFKYVTAVDRLAHPQVRNSDGELVQASWPEALAAAAQGLKASASAVLVGGRMTHEDAYGYSKFARVALNTNDIDFRARVSSEEEREFLAAHIVGSTTTYLDIDRADHVVLVGFEPEEESPIVFLRLNKQFRKRALKVTSIGSKLSIGVEKLKGEFIKVAPGQEAAAITGLPLTAKSVILVGERASESAGVLSAVAALANSTHAKLAWIPRRAGERGALESGAIGNLLPGGRPVSDAAARVDIAALWNTPSLPTAIGRTNDEIYAAVNSGELGALLVGGVDPQDGTNNAAALAALDKAFVVSLEIAPSEVTQRANVILPVAAITEKSGSFLNWEGRARKFDAAVDNSLNRSDLRILSMIAEEMGVSLNLGTVTAAAREIATIGTWDGARAAMKNISSEKATSLKENEFVLTSWRRLLDLGTLQKGEDNLAGTARQCVAVISPKRAASLGVVDGDQLKISSVVGSVTLPALVEDIHDDAVWAPRNSRGSQLLINLGAAHGAVVTVVKL</sequence>
<dbReference type="Pfam" id="PF00384">
    <property type="entry name" value="Molybdopterin"/>
    <property type="match status" value="1"/>
</dbReference>
<dbReference type="PANTHER" id="PTHR43105">
    <property type="entry name" value="RESPIRATORY NITRATE REDUCTASE"/>
    <property type="match status" value="1"/>
</dbReference>
<dbReference type="SMART" id="SM00929">
    <property type="entry name" value="NADH-G_4Fe-4S_3"/>
    <property type="match status" value="1"/>
</dbReference>
<dbReference type="NCBIfam" id="TIGR01973">
    <property type="entry name" value="NuoG"/>
    <property type="match status" value="1"/>
</dbReference>
<dbReference type="PROSITE" id="PS51085">
    <property type="entry name" value="2FE2S_FER_2"/>
    <property type="match status" value="1"/>
</dbReference>
<dbReference type="PROSITE" id="PS00642">
    <property type="entry name" value="COMPLEX1_75K_2"/>
    <property type="match status" value="1"/>
</dbReference>
<dbReference type="GO" id="GO:0046872">
    <property type="term" value="F:metal ion binding"/>
    <property type="evidence" value="ECO:0007669"/>
    <property type="project" value="UniProtKB-KW"/>
</dbReference>
<dbReference type="InterPro" id="IPR050123">
    <property type="entry name" value="Prok_molybdopt-oxidoreductase"/>
</dbReference>
<dbReference type="PROSITE" id="PS51669">
    <property type="entry name" value="4FE4S_MOW_BIS_MGD"/>
    <property type="match status" value="1"/>
</dbReference>
<dbReference type="GO" id="GO:0051537">
    <property type="term" value="F:2 iron, 2 sulfur cluster binding"/>
    <property type="evidence" value="ECO:0007669"/>
    <property type="project" value="UniProtKB-KW"/>
</dbReference>
<dbReference type="Pfam" id="PF10588">
    <property type="entry name" value="NADH-G_4Fe-4S_3"/>
    <property type="match status" value="1"/>
</dbReference>
<evidence type="ECO:0000256" key="7">
    <source>
        <dbReference type="ARBA" id="ARBA00022967"/>
    </source>
</evidence>